<dbReference type="InterPro" id="IPR004846">
    <property type="entry name" value="T2SS/T3SS_dom"/>
</dbReference>
<dbReference type="InterPro" id="IPR005644">
    <property type="entry name" value="NolW-like"/>
</dbReference>
<evidence type="ECO:0000313" key="7">
    <source>
        <dbReference type="EMBL" id="GAG73579.1"/>
    </source>
</evidence>
<dbReference type="Pfam" id="PF00263">
    <property type="entry name" value="Secretin"/>
    <property type="match status" value="1"/>
</dbReference>
<evidence type="ECO:0000256" key="3">
    <source>
        <dbReference type="ARBA" id="ARBA00023136"/>
    </source>
</evidence>
<dbReference type="InterPro" id="IPR038591">
    <property type="entry name" value="NolW-like_sf"/>
</dbReference>
<protein>
    <submittedName>
        <fullName evidence="7">Uncharacterized protein</fullName>
    </submittedName>
</protein>
<dbReference type="PANTHER" id="PTHR30332">
    <property type="entry name" value="PROBABLE GENERAL SECRETION PATHWAY PROTEIN D"/>
    <property type="match status" value="1"/>
</dbReference>
<name>X0ZVS3_9ZZZZ</name>
<evidence type="ECO:0000256" key="1">
    <source>
        <dbReference type="ARBA" id="ARBA00004370"/>
    </source>
</evidence>
<organism evidence="7">
    <name type="scientific">marine sediment metagenome</name>
    <dbReference type="NCBI Taxonomy" id="412755"/>
    <lineage>
        <taxon>unclassified sequences</taxon>
        <taxon>metagenomes</taxon>
        <taxon>ecological metagenomes</taxon>
    </lineage>
</organism>
<dbReference type="Gene3D" id="3.30.1370.120">
    <property type="match status" value="1"/>
</dbReference>
<comment type="caution">
    <text evidence="7">The sequence shown here is derived from an EMBL/GenBank/DDBJ whole genome shotgun (WGS) entry which is preliminary data.</text>
</comment>
<feature type="domain" description="Type II/III secretion system secretin-like" evidence="5">
    <location>
        <begin position="148"/>
        <end position="315"/>
    </location>
</feature>
<proteinExistence type="predicted"/>
<dbReference type="EMBL" id="BART01000571">
    <property type="protein sequence ID" value="GAG73579.1"/>
    <property type="molecule type" value="Genomic_DNA"/>
</dbReference>
<gene>
    <name evidence="7" type="ORF">S01H4_02574</name>
</gene>
<dbReference type="GO" id="GO:0015627">
    <property type="term" value="C:type II protein secretion system complex"/>
    <property type="evidence" value="ECO:0007669"/>
    <property type="project" value="TreeGrafter"/>
</dbReference>
<sequence length="341" mass="37093">GHVVYLENAQAKEVADSLTAALANLRITGALEGAQQVQVTADEGTNALIIAASAQDYEVIAEIIEKLDIVREQVLVEMLIIEISEDSLIEIGIDWATLDEAVEDSVRFFGATSFGPRVDFAAGNLEGLAVGAWRESGSDIRIGSILHALEKVSGVNILSTPHITTSNHHKAKIIVGENIPYVIESRITEADPLTPTVIDTFEYKDVGISLEITPHISQGGLIRLEIDTEFTKLIEGVTGTSVNTPTTAKRQAQTAVSMNSGSTIVIGGLIRDDKTTIEKKIPFVGDLPLVGGLFRFQRDRLQKTNLLIFITPHVMGSQKDMEQITERKREEMKPALEGLEK</sequence>
<reference evidence="7" key="1">
    <citation type="journal article" date="2014" name="Front. Microbiol.">
        <title>High frequency of phylogenetically diverse reductive dehalogenase-homologous genes in deep subseafloor sedimentary metagenomes.</title>
        <authorList>
            <person name="Kawai M."/>
            <person name="Futagami T."/>
            <person name="Toyoda A."/>
            <person name="Takaki Y."/>
            <person name="Nishi S."/>
            <person name="Hori S."/>
            <person name="Arai W."/>
            <person name="Tsubouchi T."/>
            <person name="Morono Y."/>
            <person name="Uchiyama I."/>
            <person name="Ito T."/>
            <person name="Fujiyama A."/>
            <person name="Inagaki F."/>
            <person name="Takami H."/>
        </authorList>
    </citation>
    <scope>NUCLEOTIDE SEQUENCE</scope>
    <source>
        <strain evidence="7">Expedition CK06-06</strain>
    </source>
</reference>
<feature type="region of interest" description="Disordered" evidence="4">
    <location>
        <begin position="319"/>
        <end position="341"/>
    </location>
</feature>
<dbReference type="GO" id="GO:0009306">
    <property type="term" value="P:protein secretion"/>
    <property type="evidence" value="ECO:0007669"/>
    <property type="project" value="InterPro"/>
</dbReference>
<evidence type="ECO:0000259" key="6">
    <source>
        <dbReference type="Pfam" id="PF03958"/>
    </source>
</evidence>
<keyword evidence="3" id="KW-0472">Membrane</keyword>
<accession>X0ZVS3</accession>
<dbReference type="PANTHER" id="PTHR30332:SF24">
    <property type="entry name" value="SECRETIN GSPD-RELATED"/>
    <property type="match status" value="1"/>
</dbReference>
<comment type="subcellular location">
    <subcellularLocation>
        <location evidence="1">Membrane</location>
    </subcellularLocation>
</comment>
<dbReference type="InterPro" id="IPR050810">
    <property type="entry name" value="Bact_Secretion_Sys_Channel"/>
</dbReference>
<feature type="non-terminal residue" evidence="7">
    <location>
        <position position="1"/>
    </location>
</feature>
<keyword evidence="2" id="KW-0732">Signal</keyword>
<evidence type="ECO:0000259" key="5">
    <source>
        <dbReference type="Pfam" id="PF00263"/>
    </source>
</evidence>
<evidence type="ECO:0000256" key="2">
    <source>
        <dbReference type="ARBA" id="ARBA00022729"/>
    </source>
</evidence>
<evidence type="ECO:0000256" key="4">
    <source>
        <dbReference type="SAM" id="MobiDB-lite"/>
    </source>
</evidence>
<dbReference type="PRINTS" id="PR00811">
    <property type="entry name" value="BCTERIALGSPD"/>
</dbReference>
<dbReference type="AlphaFoldDB" id="X0ZVS3"/>
<dbReference type="InterPro" id="IPR001775">
    <property type="entry name" value="GspD/PilQ"/>
</dbReference>
<dbReference type="Pfam" id="PF03958">
    <property type="entry name" value="Secretin_N"/>
    <property type="match status" value="1"/>
</dbReference>
<feature type="domain" description="NolW-like" evidence="6">
    <location>
        <begin position="3"/>
        <end position="73"/>
    </location>
</feature>
<dbReference type="GO" id="GO:0016020">
    <property type="term" value="C:membrane"/>
    <property type="evidence" value="ECO:0007669"/>
    <property type="project" value="UniProtKB-SubCell"/>
</dbReference>